<accession>A0ABV1RVM5</accession>
<keyword evidence="1" id="KW-1133">Transmembrane helix</keyword>
<reference evidence="2 3" key="1">
    <citation type="submission" date="2024-06" db="EMBL/GenBank/DDBJ databases">
        <title>Pontibacter populi HYL7-15.</title>
        <authorList>
            <person name="Kim M.K."/>
        </authorList>
    </citation>
    <scope>NUCLEOTIDE SEQUENCE [LARGE SCALE GENOMIC DNA]</scope>
    <source>
        <strain evidence="2 3">HYL7-15</strain>
    </source>
</reference>
<sequence length="64" mass="7276">MKIKRTAGTILRFLGGSWMFLWFFIYFINGLNGTSINFKSLGFLLLIGFVIVVIGEALRTKSEK</sequence>
<proteinExistence type="predicted"/>
<dbReference type="EMBL" id="JBEOKT010000011">
    <property type="protein sequence ID" value="MER2998449.1"/>
    <property type="molecule type" value="Genomic_DNA"/>
</dbReference>
<evidence type="ECO:0000313" key="2">
    <source>
        <dbReference type="EMBL" id="MER2998449.1"/>
    </source>
</evidence>
<feature type="transmembrane region" description="Helical" evidence="1">
    <location>
        <begin position="9"/>
        <end position="28"/>
    </location>
</feature>
<gene>
    <name evidence="2" type="ORF">ABS362_12910</name>
</gene>
<name>A0ABV1RVM5_9BACT</name>
<feature type="transmembrane region" description="Helical" evidence="1">
    <location>
        <begin position="40"/>
        <end position="58"/>
    </location>
</feature>
<evidence type="ECO:0000256" key="1">
    <source>
        <dbReference type="SAM" id="Phobius"/>
    </source>
</evidence>
<keyword evidence="3" id="KW-1185">Reference proteome</keyword>
<organism evidence="2 3">
    <name type="scientific">Pontibacter populi</name>
    <dbReference type="NCBI Taxonomy" id="890055"/>
    <lineage>
        <taxon>Bacteria</taxon>
        <taxon>Pseudomonadati</taxon>
        <taxon>Bacteroidota</taxon>
        <taxon>Cytophagia</taxon>
        <taxon>Cytophagales</taxon>
        <taxon>Hymenobacteraceae</taxon>
        <taxon>Pontibacter</taxon>
    </lineage>
</organism>
<keyword evidence="1" id="KW-0812">Transmembrane</keyword>
<comment type="caution">
    <text evidence="2">The sequence shown here is derived from an EMBL/GenBank/DDBJ whole genome shotgun (WGS) entry which is preliminary data.</text>
</comment>
<protein>
    <submittedName>
        <fullName evidence="2">Uncharacterized protein</fullName>
    </submittedName>
</protein>
<evidence type="ECO:0000313" key="3">
    <source>
        <dbReference type="Proteomes" id="UP001476807"/>
    </source>
</evidence>
<keyword evidence="1" id="KW-0472">Membrane</keyword>
<dbReference type="Proteomes" id="UP001476807">
    <property type="component" value="Unassembled WGS sequence"/>
</dbReference>